<name>A0A9X9LPX2_GULGU</name>
<dbReference type="GO" id="GO:0006412">
    <property type="term" value="P:translation"/>
    <property type="evidence" value="ECO:0007669"/>
    <property type="project" value="InterPro"/>
</dbReference>
<dbReference type="EMBL" id="CYRY02010532">
    <property type="protein sequence ID" value="VCW78710.1"/>
    <property type="molecule type" value="Genomic_DNA"/>
</dbReference>
<keyword evidence="8" id="KW-1185">Reference proteome</keyword>
<evidence type="ECO:0000256" key="1">
    <source>
        <dbReference type="ARBA" id="ARBA00005640"/>
    </source>
</evidence>
<evidence type="ECO:0000256" key="3">
    <source>
        <dbReference type="ARBA" id="ARBA00023274"/>
    </source>
</evidence>
<feature type="region of interest" description="Disordered" evidence="6">
    <location>
        <begin position="92"/>
        <end position="116"/>
    </location>
</feature>
<evidence type="ECO:0000313" key="8">
    <source>
        <dbReference type="Proteomes" id="UP000269945"/>
    </source>
</evidence>
<gene>
    <name evidence="7" type="ORF">BN2614_LOCUS1</name>
</gene>
<keyword evidence="2" id="KW-0689">Ribosomal protein</keyword>
<proteinExistence type="inferred from homology"/>
<evidence type="ECO:0000256" key="5">
    <source>
        <dbReference type="ARBA" id="ARBA00035321"/>
    </source>
</evidence>
<dbReference type="GO" id="GO:0005840">
    <property type="term" value="C:ribosome"/>
    <property type="evidence" value="ECO:0007669"/>
    <property type="project" value="UniProtKB-KW"/>
</dbReference>
<evidence type="ECO:0000256" key="6">
    <source>
        <dbReference type="SAM" id="MobiDB-lite"/>
    </source>
</evidence>
<dbReference type="Proteomes" id="UP000269945">
    <property type="component" value="Unassembled WGS sequence"/>
</dbReference>
<dbReference type="Pfam" id="PF01294">
    <property type="entry name" value="Ribosomal_L13e"/>
    <property type="match status" value="1"/>
</dbReference>
<feature type="region of interest" description="Disordered" evidence="6">
    <location>
        <begin position="26"/>
        <end position="50"/>
    </location>
</feature>
<evidence type="ECO:0000256" key="2">
    <source>
        <dbReference type="ARBA" id="ARBA00022980"/>
    </source>
</evidence>
<organism evidence="7 8">
    <name type="scientific">Gulo gulo</name>
    <name type="common">Wolverine</name>
    <name type="synonym">Gluton</name>
    <dbReference type="NCBI Taxonomy" id="48420"/>
    <lineage>
        <taxon>Eukaryota</taxon>
        <taxon>Metazoa</taxon>
        <taxon>Chordata</taxon>
        <taxon>Craniata</taxon>
        <taxon>Vertebrata</taxon>
        <taxon>Euteleostomi</taxon>
        <taxon>Mammalia</taxon>
        <taxon>Eutheria</taxon>
        <taxon>Laurasiatheria</taxon>
        <taxon>Carnivora</taxon>
        <taxon>Caniformia</taxon>
        <taxon>Musteloidea</taxon>
        <taxon>Mustelidae</taxon>
        <taxon>Guloninae</taxon>
        <taxon>Gulo</taxon>
    </lineage>
</organism>
<evidence type="ECO:0000313" key="7">
    <source>
        <dbReference type="EMBL" id="VCW78710.1"/>
    </source>
</evidence>
<dbReference type="AlphaFoldDB" id="A0A9X9LPX2"/>
<evidence type="ECO:0000256" key="4">
    <source>
        <dbReference type="ARBA" id="ARBA00035216"/>
    </source>
</evidence>
<comment type="similarity">
    <text evidence="1">Belongs to the eukaryotic ribosomal protein eL13 family.</text>
</comment>
<dbReference type="GO" id="GO:0003735">
    <property type="term" value="F:structural constituent of ribosome"/>
    <property type="evidence" value="ECO:0007669"/>
    <property type="project" value="InterPro"/>
</dbReference>
<sequence>EAQFHKDWQWPVATWFNQLGQKIRRHKAQASQGGHYGPTPSVQTLRAQGEVSHQRVSWQGLQLGRVASGWHPHGCTDHWDLGGSKLLCGAEAEGTPFQPRPLPRGALSPQQGRQPC</sequence>
<protein>
    <recommendedName>
        <fullName evidence="4">Large ribosomal subunit protein eL13</fullName>
    </recommendedName>
    <alternativeName>
        <fullName evidence="5">60S ribosomal protein L13</fullName>
    </alternativeName>
</protein>
<dbReference type="InterPro" id="IPR001380">
    <property type="entry name" value="Ribosomal_eL13"/>
</dbReference>
<reference evidence="7 8" key="1">
    <citation type="submission" date="2018-10" db="EMBL/GenBank/DDBJ databases">
        <authorList>
            <person name="Ekblom R."/>
            <person name="Jareborg N."/>
        </authorList>
    </citation>
    <scope>NUCLEOTIDE SEQUENCE [LARGE SCALE GENOMIC DNA]</scope>
    <source>
        <tissue evidence="7">Muscle</tissue>
    </source>
</reference>
<feature type="non-terminal residue" evidence="7">
    <location>
        <position position="1"/>
    </location>
</feature>
<keyword evidence="3" id="KW-0687">Ribonucleoprotein</keyword>
<accession>A0A9X9LPX2</accession>
<comment type="caution">
    <text evidence="7">The sequence shown here is derived from an EMBL/GenBank/DDBJ whole genome shotgun (WGS) entry which is preliminary data.</text>
</comment>
<dbReference type="GO" id="GO:1990904">
    <property type="term" value="C:ribonucleoprotein complex"/>
    <property type="evidence" value="ECO:0007669"/>
    <property type="project" value="UniProtKB-KW"/>
</dbReference>